<dbReference type="OrthoDB" id="521512at2759"/>
<comment type="subcellular location">
    <subcellularLocation>
        <location evidence="2">Mitochondrion inner membrane</location>
        <topology evidence="2">Single-pass membrane protein</topology>
        <orientation evidence="2">Matrix side</orientation>
    </subcellularLocation>
</comment>
<evidence type="ECO:0000256" key="8">
    <source>
        <dbReference type="ARBA" id="ARBA00022982"/>
    </source>
</evidence>
<evidence type="ECO:0000256" key="9">
    <source>
        <dbReference type="ARBA" id="ARBA00022989"/>
    </source>
</evidence>
<evidence type="ECO:0000256" key="7">
    <source>
        <dbReference type="ARBA" id="ARBA00022792"/>
    </source>
</evidence>
<evidence type="ECO:0000256" key="1">
    <source>
        <dbReference type="ARBA" id="ARBA00003195"/>
    </source>
</evidence>
<sequence length="144" mass="17005">RESHISRAITFIFFNQSRPLRICSHDLWTAILRSESFNDSEMGHGHEEPFKIPNYTIYNNYRDFPQLAAHEQRLAQIGLKDPWIRNYVYLYDKDFPHVEGQWAHFKKLILRGWKGGVLFAAALIAAEEGYSYYKHGHTSWDAHH</sequence>
<gene>
    <name evidence="12" type="ORF">Tcan_05357</name>
</gene>
<accession>A0A0B2W1S6</accession>
<evidence type="ECO:0000256" key="4">
    <source>
        <dbReference type="ARBA" id="ARBA00022448"/>
    </source>
</evidence>
<comment type="similarity">
    <text evidence="3">Belongs to the complex I NDUFB3 subunit family.</text>
</comment>
<name>A0A0B2W1S6_TOXCA</name>
<keyword evidence="13" id="KW-1185">Reference proteome</keyword>
<keyword evidence="9" id="KW-1133">Transmembrane helix</keyword>
<dbReference type="STRING" id="6265.A0A0B2W1S6"/>
<evidence type="ECO:0000313" key="12">
    <source>
        <dbReference type="EMBL" id="KHN87572.1"/>
    </source>
</evidence>
<keyword evidence="5" id="KW-0679">Respiratory chain</keyword>
<evidence type="ECO:0000256" key="10">
    <source>
        <dbReference type="ARBA" id="ARBA00023128"/>
    </source>
</evidence>
<proteinExistence type="inferred from homology"/>
<keyword evidence="7" id="KW-0999">Mitochondrion inner membrane</keyword>
<dbReference type="Pfam" id="PF08122">
    <property type="entry name" value="NDUF_B12"/>
    <property type="match status" value="1"/>
</dbReference>
<evidence type="ECO:0000256" key="6">
    <source>
        <dbReference type="ARBA" id="ARBA00022692"/>
    </source>
</evidence>
<dbReference type="EMBL" id="JPKZ01000419">
    <property type="protein sequence ID" value="KHN87572.1"/>
    <property type="molecule type" value="Genomic_DNA"/>
</dbReference>
<dbReference type="Proteomes" id="UP000031036">
    <property type="component" value="Unassembled WGS sequence"/>
</dbReference>
<keyword evidence="11" id="KW-0472">Membrane</keyword>
<evidence type="ECO:0000256" key="3">
    <source>
        <dbReference type="ARBA" id="ARBA00005667"/>
    </source>
</evidence>
<comment type="caution">
    <text evidence="12">The sequence shown here is derived from an EMBL/GenBank/DDBJ whole genome shotgun (WGS) entry which is preliminary data.</text>
</comment>
<evidence type="ECO:0000313" key="13">
    <source>
        <dbReference type="Proteomes" id="UP000031036"/>
    </source>
</evidence>
<dbReference type="GO" id="GO:0005743">
    <property type="term" value="C:mitochondrial inner membrane"/>
    <property type="evidence" value="ECO:0007669"/>
    <property type="project" value="UniProtKB-SubCell"/>
</dbReference>
<evidence type="ECO:0000256" key="2">
    <source>
        <dbReference type="ARBA" id="ARBA00004298"/>
    </source>
</evidence>
<feature type="non-terminal residue" evidence="12">
    <location>
        <position position="1"/>
    </location>
</feature>
<reference evidence="12 13" key="1">
    <citation type="submission" date="2014-11" db="EMBL/GenBank/DDBJ databases">
        <title>Genetic blueprint of the zoonotic pathogen Toxocara canis.</title>
        <authorList>
            <person name="Zhu X.-Q."/>
            <person name="Korhonen P.K."/>
            <person name="Cai H."/>
            <person name="Young N.D."/>
            <person name="Nejsum P."/>
            <person name="von Samson-Himmelstjerna G."/>
            <person name="Boag P.R."/>
            <person name="Tan P."/>
            <person name="Li Q."/>
            <person name="Min J."/>
            <person name="Yang Y."/>
            <person name="Wang X."/>
            <person name="Fang X."/>
            <person name="Hall R.S."/>
            <person name="Hofmann A."/>
            <person name="Sternberg P.W."/>
            <person name="Jex A.R."/>
            <person name="Gasser R.B."/>
        </authorList>
    </citation>
    <scope>NUCLEOTIDE SEQUENCE [LARGE SCALE GENOMIC DNA]</scope>
    <source>
        <strain evidence="12">PN_DK_2014</strain>
    </source>
</reference>
<keyword evidence="8" id="KW-0249">Electron transport</keyword>
<comment type="function">
    <text evidence="1">Accessory subunit of the mitochondrial membrane respiratory chain NADH dehydrogenase (Complex I), that is believed not to be involved in catalysis. Complex I functions in the transfer of electrons from NADH to the respiratory chain. The immediate electron acceptor for the enzyme is believed to be ubiquinone.</text>
</comment>
<keyword evidence="6" id="KW-0812">Transmembrane</keyword>
<evidence type="ECO:0000256" key="11">
    <source>
        <dbReference type="ARBA" id="ARBA00023136"/>
    </source>
</evidence>
<keyword evidence="4" id="KW-0813">Transport</keyword>
<dbReference type="OMA" id="PWIRNYV"/>
<dbReference type="InterPro" id="IPR012576">
    <property type="entry name" value="NDUFB3"/>
</dbReference>
<dbReference type="GO" id="GO:0022900">
    <property type="term" value="P:electron transport chain"/>
    <property type="evidence" value="ECO:0007669"/>
    <property type="project" value="InterPro"/>
</dbReference>
<protein>
    <submittedName>
        <fullName evidence="12">Uncharacterized protein</fullName>
    </submittedName>
</protein>
<evidence type="ECO:0000256" key="5">
    <source>
        <dbReference type="ARBA" id="ARBA00022660"/>
    </source>
</evidence>
<keyword evidence="10" id="KW-0496">Mitochondrion</keyword>
<organism evidence="12 13">
    <name type="scientific">Toxocara canis</name>
    <name type="common">Canine roundworm</name>
    <dbReference type="NCBI Taxonomy" id="6265"/>
    <lineage>
        <taxon>Eukaryota</taxon>
        <taxon>Metazoa</taxon>
        <taxon>Ecdysozoa</taxon>
        <taxon>Nematoda</taxon>
        <taxon>Chromadorea</taxon>
        <taxon>Rhabditida</taxon>
        <taxon>Spirurina</taxon>
        <taxon>Ascaridomorpha</taxon>
        <taxon>Ascaridoidea</taxon>
        <taxon>Toxocaridae</taxon>
        <taxon>Toxocara</taxon>
    </lineage>
</organism>
<dbReference type="AlphaFoldDB" id="A0A0B2W1S6"/>